<accession>A0A4E9FKC0</accession>
<dbReference type="RefSeq" id="XP_042935597.1">
    <property type="nucleotide sequence ID" value="XM_043079663.1"/>
</dbReference>
<reference evidence="3" key="3">
    <citation type="submission" date="2022-04" db="UniProtKB">
        <authorList>
            <consortium name="WormBaseParasite"/>
        </authorList>
    </citation>
    <scope>IDENTIFICATION</scope>
</reference>
<keyword evidence="2" id="KW-1185">Reference proteome</keyword>
<dbReference type="GeneID" id="6095009"/>
<dbReference type="EMBL" id="CAAKNF010000194">
    <property type="protein sequence ID" value="VIO95310.1"/>
    <property type="molecule type" value="Genomic_DNA"/>
</dbReference>
<evidence type="ECO:0000313" key="1">
    <source>
        <dbReference type="EMBL" id="VIO95310.1"/>
    </source>
</evidence>
<evidence type="ECO:0000313" key="3">
    <source>
        <dbReference type="WBParaSite" id="Bm8518.1"/>
    </source>
</evidence>
<protein>
    <submittedName>
        <fullName evidence="1 3">Uncharacterized protein</fullName>
    </submittedName>
</protein>
<accession>A0A8L7TIV2</accession>
<gene>
    <name evidence="1" type="primary">Bm8518</name>
    <name evidence="1" type="ORF">BM_BM8518</name>
</gene>
<dbReference type="Proteomes" id="UP000006672">
    <property type="component" value="Unassembled WGS sequence"/>
</dbReference>
<dbReference type="KEGG" id="bmy:BM_BM8518"/>
<name>A0A4E9FKC0_BRUMA</name>
<dbReference type="CTD" id="6095009"/>
<reference evidence="2" key="1">
    <citation type="journal article" date="2007" name="Science">
        <title>Draft genome of the filarial nematode parasite Brugia malayi.</title>
        <authorList>
            <person name="Ghedin E."/>
            <person name="Wang S."/>
            <person name="Spiro D."/>
            <person name="Caler E."/>
            <person name="Zhao Q."/>
            <person name="Crabtree J."/>
            <person name="Allen J.E."/>
            <person name="Delcher A.L."/>
            <person name="Guiliano D.B."/>
            <person name="Miranda-Saavedra D."/>
            <person name="Angiuoli S.V."/>
            <person name="Creasy T."/>
            <person name="Amedeo P."/>
            <person name="Haas B."/>
            <person name="El-Sayed N.M."/>
            <person name="Wortman J.R."/>
            <person name="Feldblyum T."/>
            <person name="Tallon L."/>
            <person name="Schatz M."/>
            <person name="Shumway M."/>
            <person name="Koo H."/>
            <person name="Salzberg S.L."/>
            <person name="Schobel S."/>
            <person name="Pertea M."/>
            <person name="Pop M."/>
            <person name="White O."/>
            <person name="Barton G.J."/>
            <person name="Carlow C.K."/>
            <person name="Crawford M.J."/>
            <person name="Daub J."/>
            <person name="Dimmic M.W."/>
            <person name="Estes C.F."/>
            <person name="Foster J.M."/>
            <person name="Ganatra M."/>
            <person name="Gregory W.F."/>
            <person name="Johnson N.M."/>
            <person name="Jin J."/>
            <person name="Komuniecki R."/>
            <person name="Korf I."/>
            <person name="Kumar S."/>
            <person name="Laney S."/>
            <person name="Li B.W."/>
            <person name="Li W."/>
            <person name="Lindblom T.H."/>
            <person name="Lustigman S."/>
            <person name="Ma D."/>
            <person name="Maina C.V."/>
            <person name="Martin D.M."/>
            <person name="McCarter J.P."/>
            <person name="McReynolds L."/>
            <person name="Mitreva M."/>
            <person name="Nutman T.B."/>
            <person name="Parkinson J."/>
            <person name="Peregrin-Alvarez J.M."/>
            <person name="Poole C."/>
            <person name="Ren Q."/>
            <person name="Saunders L."/>
            <person name="Sluder A.E."/>
            <person name="Smith K."/>
            <person name="Stanke M."/>
            <person name="Unnasch T.R."/>
            <person name="Ware J."/>
            <person name="Wei A.D."/>
            <person name="Weil G."/>
            <person name="Williams D.J."/>
            <person name="Zhang Y."/>
            <person name="Williams S.A."/>
            <person name="Fraser-Liggett C."/>
            <person name="Slatko B."/>
            <person name="Blaxter M.L."/>
            <person name="Scott A.L."/>
        </authorList>
    </citation>
    <scope>NUCLEOTIDE SEQUENCE</scope>
    <source>
        <strain evidence="2">FR3</strain>
    </source>
</reference>
<evidence type="ECO:0000313" key="2">
    <source>
        <dbReference type="Proteomes" id="UP000006672"/>
    </source>
</evidence>
<proteinExistence type="predicted"/>
<dbReference type="OrthoDB" id="5858465at2759"/>
<sequence>MAGIKKYYEHSAKPSAQLNQSVKCPKLYGIVEFEIEVTELLENISIALHYLQKIDLLCATNNELQIFQNDIAALIVAVTNLKYKIQKAFKDITFQEDMHCLASSKESIHGLNSREISDKTWRNIHQSKEFDEIQNDSMIFHRRFAAGSCILQKKIRQNDKKQKSRKTDPVLFEKKINQHSGQIGSKLKQLAKLPSYDVSYNSEILHSSNEQNVKKKCNELKKKTKI</sequence>
<dbReference type="AlphaFoldDB" id="A0A4E9FKC0"/>
<dbReference type="WBParaSite" id="Bm8518.1">
    <property type="protein sequence ID" value="Bm8518.1"/>
    <property type="gene ID" value="WBGene00228779"/>
</dbReference>
<organism evidence="1">
    <name type="scientific">Brugia malayi</name>
    <name type="common">Filarial nematode worm</name>
    <dbReference type="NCBI Taxonomy" id="6279"/>
    <lineage>
        <taxon>Eukaryota</taxon>
        <taxon>Metazoa</taxon>
        <taxon>Ecdysozoa</taxon>
        <taxon>Nematoda</taxon>
        <taxon>Chromadorea</taxon>
        <taxon>Rhabditida</taxon>
        <taxon>Spirurina</taxon>
        <taxon>Spiruromorpha</taxon>
        <taxon>Filarioidea</taxon>
        <taxon>Onchocercidae</taxon>
        <taxon>Brugia</taxon>
    </lineage>
</organism>
<reference evidence="1" key="2">
    <citation type="submission" date="2019-04" db="EMBL/GenBank/DDBJ databases">
        <authorList>
            <person name="Howe K."/>
            <person name="Paulini M."/>
            <person name="Williams G."/>
        </authorList>
    </citation>
    <scope>NUCLEOTIDE SEQUENCE [LARGE SCALE GENOMIC DNA]</scope>
    <source>
        <strain evidence="1">FR3</strain>
    </source>
</reference>